<evidence type="ECO:0000259" key="1">
    <source>
        <dbReference type="Pfam" id="PF14300"/>
    </source>
</evidence>
<proteinExistence type="predicted"/>
<organism evidence="2 3">
    <name type="scientific">Flagellimonas olearia</name>
    <dbReference type="NCBI Taxonomy" id="552546"/>
    <lineage>
        <taxon>Bacteria</taxon>
        <taxon>Pseudomonadati</taxon>
        <taxon>Bacteroidota</taxon>
        <taxon>Flavobacteriia</taxon>
        <taxon>Flavobacteriales</taxon>
        <taxon>Flavobacteriaceae</taxon>
        <taxon>Flagellimonas</taxon>
    </lineage>
</organism>
<dbReference type="InterPro" id="IPR025402">
    <property type="entry name" value="DMP19_C"/>
</dbReference>
<dbReference type="Pfam" id="PF14300">
    <property type="entry name" value="DMP19"/>
    <property type="match status" value="1"/>
</dbReference>
<evidence type="ECO:0000313" key="3">
    <source>
        <dbReference type="Proteomes" id="UP000429785"/>
    </source>
</evidence>
<sequence length="180" mass="21061">MDKSFEEFNNRKIYKTLTSEIIDNTEDDKLLQTIFDNIETNFEEGEQYTLDKISKLTKGQQAIFSIWMLQAEVNNGGFNQFYYNSSGQFSEMARYGLDFIGAGKFAELVEKANKTYSEIKDKLESKDNGTIESFSESYEDNPLNDLDDKFYELEESENLDSLQIVFIRKNKEEFIKEKSR</sequence>
<dbReference type="Gene3D" id="1.20.1420.60">
    <property type="match status" value="1"/>
</dbReference>
<name>A0A6I1E1N9_9FLAO</name>
<dbReference type="AlphaFoldDB" id="A0A6I1E1N9"/>
<gene>
    <name evidence="2" type="ORF">F8C76_04620</name>
</gene>
<accession>A0A6I1E1N9</accession>
<protein>
    <submittedName>
        <fullName evidence="2">DUF4375 domain-containing protein</fullName>
    </submittedName>
</protein>
<feature type="domain" description="DNA mimic protein DMP19 C-terminal" evidence="1">
    <location>
        <begin position="55"/>
        <end position="170"/>
    </location>
</feature>
<dbReference type="EMBL" id="WELG01000001">
    <property type="protein sequence ID" value="KAB7531743.1"/>
    <property type="molecule type" value="Genomic_DNA"/>
</dbReference>
<reference evidence="2 3" key="1">
    <citation type="submission" date="2019-10" db="EMBL/GenBank/DDBJ databases">
        <title>Muricauda olearia CL-SS4 JCM15563 genome.</title>
        <authorList>
            <person name="Liu L."/>
        </authorList>
    </citation>
    <scope>NUCLEOTIDE SEQUENCE [LARGE SCALE GENOMIC DNA]</scope>
    <source>
        <strain evidence="2 3">CL-SS4</strain>
    </source>
</reference>
<evidence type="ECO:0000313" key="2">
    <source>
        <dbReference type="EMBL" id="KAB7531743.1"/>
    </source>
</evidence>
<comment type="caution">
    <text evidence="2">The sequence shown here is derived from an EMBL/GenBank/DDBJ whole genome shotgun (WGS) entry which is preliminary data.</text>
</comment>
<dbReference type="Proteomes" id="UP000429785">
    <property type="component" value="Unassembled WGS sequence"/>
</dbReference>
<dbReference type="OrthoDB" id="7989464at2"/>